<dbReference type="EMBL" id="JAWJZY010000003">
    <property type="protein sequence ID" value="MEE8659000.1"/>
    <property type="molecule type" value="Genomic_DNA"/>
</dbReference>
<feature type="binding site" evidence="11">
    <location>
        <position position="574"/>
    </location>
    <ligand>
        <name>Zn(2+)</name>
        <dbReference type="ChEBI" id="CHEBI:29105"/>
    </ligand>
</feature>
<comment type="subcellular location">
    <subcellularLocation>
        <location evidence="11">Cytoplasm</location>
    </subcellularLocation>
</comment>
<feature type="domain" description="Alanyl-transfer RNA synthetases family profile" evidence="13">
    <location>
        <begin position="8"/>
        <end position="722"/>
    </location>
</feature>
<dbReference type="Gene3D" id="3.30.54.20">
    <property type="match status" value="1"/>
</dbReference>
<keyword evidence="11" id="KW-0963">Cytoplasm</keyword>
<dbReference type="InterPro" id="IPR018162">
    <property type="entry name" value="Ala-tRNA-ligase_IIc_anticod-bd"/>
</dbReference>
<dbReference type="PRINTS" id="PR00980">
    <property type="entry name" value="TRNASYNTHALA"/>
</dbReference>
<evidence type="ECO:0000313" key="14">
    <source>
        <dbReference type="EMBL" id="MEE8659000.1"/>
    </source>
</evidence>
<evidence type="ECO:0000259" key="13">
    <source>
        <dbReference type="PROSITE" id="PS50860"/>
    </source>
</evidence>
<evidence type="ECO:0000313" key="15">
    <source>
        <dbReference type="Proteomes" id="UP001312908"/>
    </source>
</evidence>
<evidence type="ECO:0000256" key="1">
    <source>
        <dbReference type="ARBA" id="ARBA00008226"/>
    </source>
</evidence>
<evidence type="ECO:0000256" key="9">
    <source>
        <dbReference type="ARBA" id="ARBA00022917"/>
    </source>
</evidence>
<evidence type="ECO:0000256" key="10">
    <source>
        <dbReference type="ARBA" id="ARBA00023146"/>
    </source>
</evidence>
<dbReference type="Gene3D" id="3.30.980.10">
    <property type="entry name" value="Threonyl-trna Synthetase, Chain A, domain 2"/>
    <property type="match status" value="1"/>
</dbReference>
<comment type="function">
    <text evidence="11">Catalyzes the attachment of alanine to tRNA(Ala) in a two-step reaction: alanine is first activated by ATP to form Ala-AMP and then transferred to the acceptor end of tRNA(Ala). Also edits incorrectly charged Ser-tRNA(Ala) and Gly-tRNA(Ala) via its editing domain.</text>
</comment>
<dbReference type="GO" id="GO:0016874">
    <property type="term" value="F:ligase activity"/>
    <property type="evidence" value="ECO:0007669"/>
    <property type="project" value="UniProtKB-KW"/>
</dbReference>
<dbReference type="SUPFAM" id="SSF55681">
    <property type="entry name" value="Class II aaRS and biotin synthetases"/>
    <property type="match status" value="1"/>
</dbReference>
<evidence type="ECO:0000256" key="6">
    <source>
        <dbReference type="ARBA" id="ARBA00022833"/>
    </source>
</evidence>
<keyword evidence="15" id="KW-1185">Reference proteome</keyword>
<comment type="domain">
    <text evidence="11">Consists of three domains; the N-terminal catalytic domain, the editing domain and the C-terminal C-Ala domain. The editing domain removes incorrectly charged amino acids, while the C-Ala domain, along with tRNA(Ala), serves as a bridge to cooperatively bring together the editing and aminoacylation centers thus stimulating deacylation of misacylated tRNAs.</text>
</comment>
<keyword evidence="3 11" id="KW-0436">Ligase</keyword>
<gene>
    <name evidence="11" type="primary">alaS</name>
    <name evidence="14" type="ORF">DOFOFD_08245</name>
</gene>
<dbReference type="InterPro" id="IPR018163">
    <property type="entry name" value="Thr/Ala-tRNA-synth_IIc_edit"/>
</dbReference>
<dbReference type="SMART" id="SM00863">
    <property type="entry name" value="tRNA_SAD"/>
    <property type="match status" value="1"/>
</dbReference>
<dbReference type="InterPro" id="IPR050058">
    <property type="entry name" value="Ala-tRNA_ligase"/>
</dbReference>
<evidence type="ECO:0000256" key="12">
    <source>
        <dbReference type="SAM" id="Coils"/>
    </source>
</evidence>
<evidence type="ECO:0000256" key="4">
    <source>
        <dbReference type="ARBA" id="ARBA00022723"/>
    </source>
</evidence>
<feature type="binding site" evidence="11">
    <location>
        <position position="679"/>
    </location>
    <ligand>
        <name>Zn(2+)</name>
        <dbReference type="ChEBI" id="CHEBI:29105"/>
    </ligand>
</feature>
<dbReference type="Gene3D" id="2.40.30.130">
    <property type="match status" value="1"/>
</dbReference>
<evidence type="ECO:0000256" key="7">
    <source>
        <dbReference type="ARBA" id="ARBA00022840"/>
    </source>
</evidence>
<evidence type="ECO:0000256" key="8">
    <source>
        <dbReference type="ARBA" id="ARBA00022884"/>
    </source>
</evidence>
<dbReference type="RefSeq" id="WP_394819869.1">
    <property type="nucleotide sequence ID" value="NZ_JAWJZY010000003.1"/>
</dbReference>
<feature type="binding site" evidence="11">
    <location>
        <position position="683"/>
    </location>
    <ligand>
        <name>Zn(2+)</name>
        <dbReference type="ChEBI" id="CHEBI:29105"/>
    </ligand>
</feature>
<name>A0ABU7U2A1_9PROT</name>
<organism evidence="14 15">
    <name type="scientific">Sorlinia euscelidii</name>
    <dbReference type="NCBI Taxonomy" id="3081148"/>
    <lineage>
        <taxon>Bacteria</taxon>
        <taxon>Pseudomonadati</taxon>
        <taxon>Pseudomonadota</taxon>
        <taxon>Alphaproteobacteria</taxon>
        <taxon>Acetobacterales</taxon>
        <taxon>Acetobacteraceae</taxon>
        <taxon>Sorlinia</taxon>
    </lineage>
</organism>
<evidence type="ECO:0000256" key="5">
    <source>
        <dbReference type="ARBA" id="ARBA00022741"/>
    </source>
</evidence>
<dbReference type="Pfam" id="PF01411">
    <property type="entry name" value="tRNA-synt_2c"/>
    <property type="match status" value="1"/>
</dbReference>
<keyword evidence="6 11" id="KW-0862">Zinc</keyword>
<keyword evidence="10 11" id="KW-0030">Aminoacyl-tRNA synthetase</keyword>
<keyword evidence="12" id="KW-0175">Coiled coil</keyword>
<dbReference type="Gene3D" id="3.10.310.40">
    <property type="match status" value="1"/>
</dbReference>
<keyword evidence="2 11" id="KW-0820">tRNA-binding</keyword>
<dbReference type="NCBIfam" id="TIGR00344">
    <property type="entry name" value="alaS"/>
    <property type="match status" value="1"/>
</dbReference>
<proteinExistence type="inferred from homology"/>
<feature type="coiled-coil region" evidence="12">
    <location>
        <begin position="738"/>
        <end position="772"/>
    </location>
</feature>
<keyword evidence="8 11" id="KW-0694">RNA-binding</keyword>
<comment type="caution">
    <text evidence="14">The sequence shown here is derived from an EMBL/GenBank/DDBJ whole genome shotgun (WGS) entry which is preliminary data.</text>
</comment>
<dbReference type="SUPFAM" id="SSF101353">
    <property type="entry name" value="Putative anticodon-binding domain of alanyl-tRNA synthetase (AlaRS)"/>
    <property type="match status" value="1"/>
</dbReference>
<dbReference type="Pfam" id="PF02272">
    <property type="entry name" value="DHHA1"/>
    <property type="match status" value="1"/>
</dbReference>
<keyword evidence="5 11" id="KW-0547">Nucleotide-binding</keyword>
<sequence length="884" mass="96873">MTIKALNNTTAELRATFLNYFKSCGHEVIPSASLIPQNDPSLMFTNAGMVPFKNVFLGQETRPYQRAATAQKVVRAGGKHNDLDNVGYTARHLTFFEMMGNFSFGDYFKAEAIEFAWTLLTKGFALPKEKLLATVYAEDEEAASLWRRIAGLRDDRIIRIGTNDNFWRMGDTGPCGPCSEIFYDHGPDVWGGPPGSPEEDGDRFVEIWNLVFMQFFEGEDGTRTSLPRPSIDTGMGLERFAAVMQGKQNVWETDLLYGLVEATAALTRTDTAGSMLPSQRVVADHLRSSAFLISDGVLPARDGRGYVLRRIMRRAMRHLKRLGATEPMFYRLVPNLVSEMGAAYPKLRSYEALITETMRGEEERFIALLDRGMALLDQELDKLGAGAVLPGDVAFKLYDTYGFPLDLTQDALRERHVEVDVAGFETAMQSQRARARAAWTGSGDEATDSIWFDALEKFGPTDFAGYDSEKSEATIQMIVKGGEIATEAVPGDEIAIILDRTVFYGESGGQAGDHGHLSASGINIEITETQRRNHDLIVHYGKVRQGPVRVGASVTAEINGDRRRDTRAHHSATHLLHEALRRKLGAHVTQKGSLNDPDRLRFDFSHPQAMTSEELRAVEQDVNAMIRASHPVLTREMTPESAQNEGAMALFGEKYGDKVRVVSMGAAESDRNAYSIELCGGTHVHNTGEIGVFRILSESGVAAGVRRIEAVCGRKAEELARQTEQSLKDIAALLRVPVADAKARVQSLLDERKALEKKLADLQVKMASATSAADQEIIGKITFIPRFIENLPARELRNAAENAVKKQQNTVIAALSDADGKGSVVIGVTPDLTDKLDAVSLVRAAGEVMGGKGGGGSKTLAQAGGPHPEKDKVFAKMREILAQI</sequence>
<dbReference type="Gene3D" id="3.30.930.10">
    <property type="entry name" value="Bira Bifunctional Protein, Domain 2"/>
    <property type="match status" value="1"/>
</dbReference>
<dbReference type="HAMAP" id="MF_00036_B">
    <property type="entry name" value="Ala_tRNA_synth_B"/>
    <property type="match status" value="1"/>
</dbReference>
<evidence type="ECO:0000256" key="3">
    <source>
        <dbReference type="ARBA" id="ARBA00022598"/>
    </source>
</evidence>
<comment type="similarity">
    <text evidence="1 11">Belongs to the class-II aminoacyl-tRNA synthetase family.</text>
</comment>
<evidence type="ECO:0000256" key="11">
    <source>
        <dbReference type="HAMAP-Rule" id="MF_00036"/>
    </source>
</evidence>
<dbReference type="InterPro" id="IPR012947">
    <property type="entry name" value="tRNA_SAD"/>
</dbReference>
<dbReference type="InterPro" id="IPR018165">
    <property type="entry name" value="Ala-tRNA-synth_IIc_core"/>
</dbReference>
<dbReference type="SUPFAM" id="SSF55186">
    <property type="entry name" value="ThrRS/AlaRS common domain"/>
    <property type="match status" value="1"/>
</dbReference>
<dbReference type="InterPro" id="IPR023033">
    <property type="entry name" value="Ala_tRNA_ligase_euk/bac"/>
</dbReference>
<dbReference type="InterPro" id="IPR009000">
    <property type="entry name" value="Transl_B-barrel_sf"/>
</dbReference>
<accession>A0ABU7U2A1</accession>
<dbReference type="InterPro" id="IPR018164">
    <property type="entry name" value="Ala-tRNA-synth_IIc_N"/>
</dbReference>
<dbReference type="InterPro" id="IPR002318">
    <property type="entry name" value="Ala-tRNA-lgiase_IIc"/>
</dbReference>
<comment type="cofactor">
    <cofactor evidence="11">
        <name>Zn(2+)</name>
        <dbReference type="ChEBI" id="CHEBI:29105"/>
    </cofactor>
    <text evidence="11">Binds 1 zinc ion per subunit.</text>
</comment>
<dbReference type="Proteomes" id="UP001312908">
    <property type="component" value="Unassembled WGS sequence"/>
</dbReference>
<comment type="catalytic activity">
    <reaction evidence="11">
        <text>tRNA(Ala) + L-alanine + ATP = L-alanyl-tRNA(Ala) + AMP + diphosphate</text>
        <dbReference type="Rhea" id="RHEA:12540"/>
        <dbReference type="Rhea" id="RHEA-COMP:9657"/>
        <dbReference type="Rhea" id="RHEA-COMP:9923"/>
        <dbReference type="ChEBI" id="CHEBI:30616"/>
        <dbReference type="ChEBI" id="CHEBI:33019"/>
        <dbReference type="ChEBI" id="CHEBI:57972"/>
        <dbReference type="ChEBI" id="CHEBI:78442"/>
        <dbReference type="ChEBI" id="CHEBI:78497"/>
        <dbReference type="ChEBI" id="CHEBI:456215"/>
        <dbReference type="EC" id="6.1.1.7"/>
    </reaction>
</comment>
<keyword evidence="9 11" id="KW-0648">Protein biosynthesis</keyword>
<dbReference type="EC" id="6.1.1.7" evidence="11"/>
<dbReference type="Pfam" id="PF07973">
    <property type="entry name" value="tRNA_SAD"/>
    <property type="match status" value="1"/>
</dbReference>
<dbReference type="Gene3D" id="6.10.250.550">
    <property type="match status" value="1"/>
</dbReference>
<dbReference type="SUPFAM" id="SSF50447">
    <property type="entry name" value="Translation proteins"/>
    <property type="match status" value="1"/>
</dbReference>
<evidence type="ECO:0000256" key="2">
    <source>
        <dbReference type="ARBA" id="ARBA00022555"/>
    </source>
</evidence>
<keyword evidence="4 11" id="KW-0479">Metal-binding</keyword>
<protein>
    <recommendedName>
        <fullName evidence="11">Alanine--tRNA ligase</fullName>
        <ecNumber evidence="11">6.1.1.7</ecNumber>
    </recommendedName>
    <alternativeName>
        <fullName evidence="11">Alanyl-tRNA synthetase</fullName>
        <shortName evidence="11">AlaRS</shortName>
    </alternativeName>
</protein>
<feature type="binding site" evidence="11">
    <location>
        <position position="570"/>
    </location>
    <ligand>
        <name>Zn(2+)</name>
        <dbReference type="ChEBI" id="CHEBI:29105"/>
    </ligand>
</feature>
<dbReference type="PANTHER" id="PTHR11777:SF9">
    <property type="entry name" value="ALANINE--TRNA LIGASE, CYTOPLASMIC"/>
    <property type="match status" value="1"/>
</dbReference>
<dbReference type="InterPro" id="IPR003156">
    <property type="entry name" value="DHHA1_dom"/>
</dbReference>
<dbReference type="InterPro" id="IPR045864">
    <property type="entry name" value="aa-tRNA-synth_II/BPL/LPL"/>
</dbReference>
<reference evidence="14 15" key="1">
    <citation type="submission" date="2023-10" db="EMBL/GenBank/DDBJ databases">
        <title>Sorlinia euscelidii gen. nov., sp. nov., an acetic acid bacteria isolated from the gut of Euscelidius variegatus emitter.</title>
        <authorList>
            <person name="Michoud G."/>
            <person name="Marasco R."/>
            <person name="Seferji K."/>
            <person name="Gonella E."/>
            <person name="Garuglieri E."/>
            <person name="Alma A."/>
            <person name="Mapelli F."/>
            <person name="Borin S."/>
            <person name="Daffonchio D."/>
            <person name="Crotti E."/>
        </authorList>
    </citation>
    <scope>NUCLEOTIDE SEQUENCE [LARGE SCALE GENOMIC DNA]</scope>
    <source>
        <strain evidence="14 15">EV16P</strain>
    </source>
</reference>
<dbReference type="PANTHER" id="PTHR11777">
    <property type="entry name" value="ALANYL-TRNA SYNTHETASE"/>
    <property type="match status" value="1"/>
</dbReference>
<dbReference type="PROSITE" id="PS50860">
    <property type="entry name" value="AA_TRNA_LIGASE_II_ALA"/>
    <property type="match status" value="1"/>
</dbReference>
<dbReference type="CDD" id="cd00673">
    <property type="entry name" value="AlaRS_core"/>
    <property type="match status" value="1"/>
</dbReference>
<keyword evidence="7 11" id="KW-0067">ATP-binding</keyword>